<accession>A0A811L5W8</accession>
<protein>
    <submittedName>
        <fullName evidence="1">Uncharacterized protein</fullName>
    </submittedName>
</protein>
<dbReference type="Proteomes" id="UP000614601">
    <property type="component" value="Unassembled WGS sequence"/>
</dbReference>
<sequence>MPKDGKKVKAVAKEDDPTVFDESLTALSKRRREERRARALRSASCPALNLEGCNLANCQVAVAAGGVKIVLSCVPERKK</sequence>
<evidence type="ECO:0000313" key="2">
    <source>
        <dbReference type="Proteomes" id="UP000614601"/>
    </source>
</evidence>
<dbReference type="EMBL" id="CAJFCW020000005">
    <property type="protein sequence ID" value="CAG9118329.1"/>
    <property type="molecule type" value="Genomic_DNA"/>
</dbReference>
<gene>
    <name evidence="1" type="ORF">BOKJ2_LOCUS10390</name>
</gene>
<comment type="caution">
    <text evidence="1">The sequence shown here is derived from an EMBL/GenBank/DDBJ whole genome shotgun (WGS) entry which is preliminary data.</text>
</comment>
<proteinExistence type="predicted"/>
<evidence type="ECO:0000313" key="1">
    <source>
        <dbReference type="EMBL" id="CAD5223620.1"/>
    </source>
</evidence>
<organism evidence="1 2">
    <name type="scientific">Bursaphelenchus okinawaensis</name>
    <dbReference type="NCBI Taxonomy" id="465554"/>
    <lineage>
        <taxon>Eukaryota</taxon>
        <taxon>Metazoa</taxon>
        <taxon>Ecdysozoa</taxon>
        <taxon>Nematoda</taxon>
        <taxon>Chromadorea</taxon>
        <taxon>Rhabditida</taxon>
        <taxon>Tylenchina</taxon>
        <taxon>Tylenchomorpha</taxon>
        <taxon>Aphelenchoidea</taxon>
        <taxon>Aphelenchoididae</taxon>
        <taxon>Bursaphelenchus</taxon>
    </lineage>
</organism>
<name>A0A811L5W8_9BILA</name>
<dbReference type="Proteomes" id="UP000783686">
    <property type="component" value="Unassembled WGS sequence"/>
</dbReference>
<keyword evidence="2" id="KW-1185">Reference proteome</keyword>
<reference evidence="1" key="1">
    <citation type="submission" date="2020-09" db="EMBL/GenBank/DDBJ databases">
        <authorList>
            <person name="Kikuchi T."/>
        </authorList>
    </citation>
    <scope>NUCLEOTIDE SEQUENCE</scope>
    <source>
        <strain evidence="1">SH1</strain>
    </source>
</reference>
<dbReference type="EMBL" id="CAJFDH010000005">
    <property type="protein sequence ID" value="CAD5223620.1"/>
    <property type="molecule type" value="Genomic_DNA"/>
</dbReference>
<dbReference type="AlphaFoldDB" id="A0A811L5W8"/>